<dbReference type="InterPro" id="IPR051455">
    <property type="entry name" value="Bact_solute-bind_prot3"/>
</dbReference>
<keyword evidence="2" id="KW-0813">Transport</keyword>
<evidence type="ECO:0000259" key="6">
    <source>
        <dbReference type="SMART" id="SM00062"/>
    </source>
</evidence>
<dbReference type="HOGENOM" id="CLU_019602_3_2_0"/>
<evidence type="ECO:0000313" key="7">
    <source>
        <dbReference type="EMBL" id="ADI15129.1"/>
    </source>
</evidence>
<feature type="chain" id="PRO_5003094197" evidence="5">
    <location>
        <begin position="23"/>
        <end position="339"/>
    </location>
</feature>
<sequence>MRKWFVGSALCVLIASFTVAQAQGKLAEVRNRGSLVCGVNDVLPGFGTVNEEGEHEGFDVDFCKAIAAAVLGDADAVTYRPLSAQERFTAVQTGEVDVLIRNTTWTSSRDTEVGLNFGPVIFYDGQGFMVRRDSGIESLEDLEGRRIGVQSGTTTELNLADVMSALDIQYEPVIFETSDQLVAAYDDGAVDAWTTDKSGLASLLISLSDPEEHRILDATISKEPLAPAVLHGDDEWYDVVKWVIFGLMEAEEYGITSENVRELAETSTNPNIQRILGAEPSAVEQIGLEADAIATAIEAVGNYGEIYERNLGEGTPFNIPRGLNAQYYEGGLIYGMPFR</sequence>
<feature type="signal peptide" evidence="5">
    <location>
        <begin position="1"/>
        <end position="22"/>
    </location>
</feature>
<evidence type="ECO:0000256" key="3">
    <source>
        <dbReference type="ARBA" id="ARBA00022729"/>
    </source>
</evidence>
<protein>
    <submittedName>
        <fullName evidence="7">Extracellular solute-binding protein family 3</fullName>
    </submittedName>
</protein>
<evidence type="ECO:0000256" key="1">
    <source>
        <dbReference type="ARBA" id="ARBA00010333"/>
    </source>
</evidence>
<dbReference type="GO" id="GO:0006865">
    <property type="term" value="P:amino acid transport"/>
    <property type="evidence" value="ECO:0007669"/>
    <property type="project" value="TreeGrafter"/>
</dbReference>
<dbReference type="InterPro" id="IPR001638">
    <property type="entry name" value="Solute-binding_3/MltF_N"/>
</dbReference>
<reference evidence="8" key="1">
    <citation type="submission" date="2010-05" db="EMBL/GenBank/DDBJ databases">
        <title>The complete genome of Truepera radiovictris DSM 17093.</title>
        <authorList>
            <consortium name="US DOE Joint Genome Institute (JGI-PGF)"/>
            <person name="Lucas S."/>
            <person name="Copeland A."/>
            <person name="Lapidus A."/>
            <person name="Glavina del Rio T."/>
            <person name="Dalin E."/>
            <person name="Tice H."/>
            <person name="Bruce D."/>
            <person name="Goodwin L."/>
            <person name="Pitluck S."/>
            <person name="Kyrpides N."/>
            <person name="Mavromatis K."/>
            <person name="Ovchinnikova G."/>
            <person name="Munk A.C."/>
            <person name="Detter J.C."/>
            <person name="Han C."/>
            <person name="Tapia R."/>
            <person name="Land M."/>
            <person name="Hauser L."/>
            <person name="Markowitz V."/>
            <person name="Cheng J.-F."/>
            <person name="Hugenholtz P."/>
            <person name="Woyke T."/>
            <person name="Wu D."/>
            <person name="Tindall B."/>
            <person name="Pomrenke H.G."/>
            <person name="Brambilla E."/>
            <person name="Klenk H.-P."/>
            <person name="Eisen J.A."/>
        </authorList>
    </citation>
    <scope>NUCLEOTIDE SEQUENCE [LARGE SCALE GENOMIC DNA]</scope>
    <source>
        <strain evidence="8">DSM 17093 / CIP 108686 / LMG 22925 / RQ-24</strain>
    </source>
</reference>
<dbReference type="AlphaFoldDB" id="D7CQZ5"/>
<comment type="similarity">
    <text evidence="1 4">Belongs to the bacterial solute-binding protein 3 family.</text>
</comment>
<gene>
    <name evidence="7" type="ordered locus">Trad_2015</name>
</gene>
<accession>D7CQZ5</accession>
<evidence type="ECO:0000256" key="5">
    <source>
        <dbReference type="SAM" id="SignalP"/>
    </source>
</evidence>
<feature type="domain" description="Solute-binding protein family 3/N-terminal" evidence="6">
    <location>
        <begin position="34"/>
        <end position="263"/>
    </location>
</feature>
<dbReference type="Proteomes" id="UP000000379">
    <property type="component" value="Chromosome"/>
</dbReference>
<dbReference type="SUPFAM" id="SSF53850">
    <property type="entry name" value="Periplasmic binding protein-like II"/>
    <property type="match status" value="1"/>
</dbReference>
<evidence type="ECO:0000256" key="2">
    <source>
        <dbReference type="ARBA" id="ARBA00022448"/>
    </source>
</evidence>
<dbReference type="PANTHER" id="PTHR30085">
    <property type="entry name" value="AMINO ACID ABC TRANSPORTER PERMEASE"/>
    <property type="match status" value="1"/>
</dbReference>
<dbReference type="InterPro" id="IPR018313">
    <property type="entry name" value="SBP_3_CS"/>
</dbReference>
<reference evidence="7 8" key="2">
    <citation type="journal article" date="2011" name="Stand. Genomic Sci.">
        <title>Complete genome sequence of Truepera radiovictrix type strain (RQ-24).</title>
        <authorList>
            <person name="Ivanova N."/>
            <person name="Rohde C."/>
            <person name="Munk C."/>
            <person name="Nolan M."/>
            <person name="Lucas S."/>
            <person name="Del Rio T.G."/>
            <person name="Tice H."/>
            <person name="Deshpande S."/>
            <person name="Cheng J.F."/>
            <person name="Tapia R."/>
            <person name="Han C."/>
            <person name="Goodwin L."/>
            <person name="Pitluck S."/>
            <person name="Liolios K."/>
            <person name="Mavromatis K."/>
            <person name="Mikhailova N."/>
            <person name="Pati A."/>
            <person name="Chen A."/>
            <person name="Palaniappan K."/>
            <person name="Land M."/>
            <person name="Hauser L."/>
            <person name="Chang Y.J."/>
            <person name="Jeffries C.D."/>
            <person name="Brambilla E."/>
            <person name="Rohde M."/>
            <person name="Goker M."/>
            <person name="Tindall B.J."/>
            <person name="Woyke T."/>
            <person name="Bristow J."/>
            <person name="Eisen J.A."/>
            <person name="Markowitz V."/>
            <person name="Hugenholtz P."/>
            <person name="Kyrpides N.C."/>
            <person name="Klenk H.P."/>
            <person name="Lapidus A."/>
        </authorList>
    </citation>
    <scope>NUCLEOTIDE SEQUENCE [LARGE SCALE GENOMIC DNA]</scope>
    <source>
        <strain evidence="8">DSM 17093 / CIP 108686 / LMG 22925 / RQ-24</strain>
    </source>
</reference>
<dbReference type="eggNOG" id="COG0834">
    <property type="taxonomic scope" value="Bacteria"/>
</dbReference>
<keyword evidence="3 5" id="KW-0732">Signal</keyword>
<dbReference type="CDD" id="cd13692">
    <property type="entry name" value="PBP2_BztA"/>
    <property type="match status" value="1"/>
</dbReference>
<evidence type="ECO:0000256" key="4">
    <source>
        <dbReference type="RuleBase" id="RU003744"/>
    </source>
</evidence>
<dbReference type="EMBL" id="CP002049">
    <property type="protein sequence ID" value="ADI15129.1"/>
    <property type="molecule type" value="Genomic_DNA"/>
</dbReference>
<evidence type="ECO:0000313" key="8">
    <source>
        <dbReference type="Proteomes" id="UP000000379"/>
    </source>
</evidence>
<dbReference type="STRING" id="649638.Trad_2015"/>
<organism evidence="7 8">
    <name type="scientific">Truepera radiovictrix (strain DSM 17093 / CIP 108686 / LMG 22925 / RQ-24)</name>
    <dbReference type="NCBI Taxonomy" id="649638"/>
    <lineage>
        <taxon>Bacteria</taxon>
        <taxon>Thermotogati</taxon>
        <taxon>Deinococcota</taxon>
        <taxon>Deinococci</taxon>
        <taxon>Trueperales</taxon>
        <taxon>Trueperaceae</taxon>
        <taxon>Truepera</taxon>
    </lineage>
</organism>
<dbReference type="PANTHER" id="PTHR30085:SF7">
    <property type="entry name" value="AMINO-ACID ABC TRANSPORTER-BINDING PROTEIN YHDW-RELATED"/>
    <property type="match status" value="1"/>
</dbReference>
<dbReference type="OrthoDB" id="9777941at2"/>
<dbReference type="RefSeq" id="WP_013178494.1">
    <property type="nucleotide sequence ID" value="NC_014221.1"/>
</dbReference>
<dbReference type="PROSITE" id="PS01039">
    <property type="entry name" value="SBP_BACTERIAL_3"/>
    <property type="match status" value="1"/>
</dbReference>
<dbReference type="SMART" id="SM00062">
    <property type="entry name" value="PBPb"/>
    <property type="match status" value="1"/>
</dbReference>
<keyword evidence="8" id="KW-1185">Reference proteome</keyword>
<proteinExistence type="inferred from homology"/>
<name>D7CQZ5_TRURR</name>
<dbReference type="KEGG" id="tra:Trad_2015"/>
<dbReference type="Pfam" id="PF00497">
    <property type="entry name" value="SBP_bac_3"/>
    <property type="match status" value="1"/>
</dbReference>
<dbReference type="Gene3D" id="3.40.190.10">
    <property type="entry name" value="Periplasmic binding protein-like II"/>
    <property type="match status" value="2"/>
</dbReference>